<comment type="similarity">
    <text evidence="2 17">Belongs to the complex I subunit 2 family.</text>
</comment>
<feature type="domain" description="NADH dehydrogenase subunit 2 C-terminal" evidence="19">
    <location>
        <begin position="288"/>
        <end position="341"/>
    </location>
</feature>
<keyword evidence="11 17" id="KW-1133">Transmembrane helix</keyword>
<feature type="transmembrane region" description="Helical" evidence="17">
    <location>
        <begin position="153"/>
        <end position="171"/>
    </location>
</feature>
<evidence type="ECO:0000256" key="4">
    <source>
        <dbReference type="ARBA" id="ARBA00021008"/>
    </source>
</evidence>
<evidence type="ECO:0000259" key="18">
    <source>
        <dbReference type="Pfam" id="PF00361"/>
    </source>
</evidence>
<evidence type="ECO:0000259" key="19">
    <source>
        <dbReference type="Pfam" id="PF06444"/>
    </source>
</evidence>
<dbReference type="GO" id="GO:0008137">
    <property type="term" value="F:NADH dehydrogenase (ubiquinone) activity"/>
    <property type="evidence" value="ECO:0007669"/>
    <property type="project" value="UniProtKB-EC"/>
</dbReference>
<evidence type="ECO:0000256" key="14">
    <source>
        <dbReference type="ARBA" id="ARBA00023128"/>
    </source>
</evidence>
<keyword evidence="5" id="KW-0813">Transport</keyword>
<dbReference type="GO" id="GO:0006120">
    <property type="term" value="P:mitochondrial electron transport, NADH to ubiquinone"/>
    <property type="evidence" value="ECO:0007669"/>
    <property type="project" value="InterPro"/>
</dbReference>
<sequence>MNPLIWALLITSISTSTIITMSSSHWLLAWLGLELNTLSILPIIMKPGHPRATEATTKYFLIQTTAAALILCATTMNAWKTGQWTISYTPTPAATTLLTIAIAMKLGLAPTHLWYPEVMQGSTTGTALIISTWQKIAPLSLLMMTHNNLNTNLLLALGLASAAIGSWGGLNQTQTRKIMAFSSIAHMGWLITALALNQALTTLTMIIYITMTSTIFNFLATTMTKTISDTGMTWPISPPLTTTTMLALVSLAGLPPLTGFMPKWLILKELSTLPLISLLLLMTSLPSLFFYTRLAYFMTITTPPTTTNTEYKWRFNTNIKPNTTLIMTSALLLLPLTPLLYNTT</sequence>
<evidence type="ECO:0000256" key="7">
    <source>
        <dbReference type="ARBA" id="ARBA00022692"/>
    </source>
</evidence>
<keyword evidence="7 17" id="KW-0812">Transmembrane</keyword>
<geneLocation type="mitochondrion" evidence="20"/>
<dbReference type="InterPro" id="IPR003917">
    <property type="entry name" value="NADH_UbQ_OxRdtase_chain2"/>
</dbReference>
<name>A0A0A1HAL2_9SAUR</name>
<proteinExistence type="inferred from homology"/>
<feature type="transmembrane region" description="Helical" evidence="17">
    <location>
        <begin position="272"/>
        <end position="291"/>
    </location>
</feature>
<dbReference type="PANTHER" id="PTHR46552:SF1">
    <property type="entry name" value="NADH-UBIQUINONE OXIDOREDUCTASE CHAIN 2"/>
    <property type="match status" value="1"/>
</dbReference>
<evidence type="ECO:0000256" key="17">
    <source>
        <dbReference type="RuleBase" id="RU003403"/>
    </source>
</evidence>
<evidence type="ECO:0000256" key="10">
    <source>
        <dbReference type="ARBA" id="ARBA00022982"/>
    </source>
</evidence>
<evidence type="ECO:0000256" key="3">
    <source>
        <dbReference type="ARBA" id="ARBA00012944"/>
    </source>
</evidence>
<dbReference type="InterPro" id="IPR010933">
    <property type="entry name" value="NADH_DH_su2_C"/>
</dbReference>
<evidence type="ECO:0000256" key="15">
    <source>
        <dbReference type="ARBA" id="ARBA00023136"/>
    </source>
</evidence>
<feature type="transmembrane region" description="Helical" evidence="17">
    <location>
        <begin position="26"/>
        <end position="45"/>
    </location>
</feature>
<keyword evidence="12 17" id="KW-0520">NAD</keyword>
<evidence type="ECO:0000256" key="16">
    <source>
        <dbReference type="ARBA" id="ARBA00049551"/>
    </source>
</evidence>
<evidence type="ECO:0000256" key="1">
    <source>
        <dbReference type="ARBA" id="ARBA00004448"/>
    </source>
</evidence>
<feature type="domain" description="NADH:quinone oxidoreductase/Mrp antiporter transmembrane" evidence="18">
    <location>
        <begin position="23"/>
        <end position="281"/>
    </location>
</feature>
<comment type="catalytic activity">
    <reaction evidence="16 17">
        <text>a ubiquinone + NADH + 5 H(+)(in) = a ubiquinol + NAD(+) + 4 H(+)(out)</text>
        <dbReference type="Rhea" id="RHEA:29091"/>
        <dbReference type="Rhea" id="RHEA-COMP:9565"/>
        <dbReference type="Rhea" id="RHEA-COMP:9566"/>
        <dbReference type="ChEBI" id="CHEBI:15378"/>
        <dbReference type="ChEBI" id="CHEBI:16389"/>
        <dbReference type="ChEBI" id="CHEBI:17976"/>
        <dbReference type="ChEBI" id="CHEBI:57540"/>
        <dbReference type="ChEBI" id="CHEBI:57945"/>
        <dbReference type="EC" id="7.1.1.2"/>
    </reaction>
</comment>
<keyword evidence="10 17" id="KW-0249">Electron transport</keyword>
<evidence type="ECO:0000256" key="13">
    <source>
        <dbReference type="ARBA" id="ARBA00023075"/>
    </source>
</evidence>
<dbReference type="InterPro" id="IPR050175">
    <property type="entry name" value="Complex_I_Subunit_2"/>
</dbReference>
<feature type="transmembrane region" description="Helical" evidence="17">
    <location>
        <begin position="202"/>
        <end position="220"/>
    </location>
</feature>
<keyword evidence="6 17" id="KW-0679">Respiratory chain</keyword>
<organism evidence="20">
    <name type="scientific">Tropiocolotes tripolitanus</name>
    <dbReference type="NCBI Taxonomy" id="930273"/>
    <lineage>
        <taxon>Eukaryota</taxon>
        <taxon>Metazoa</taxon>
        <taxon>Chordata</taxon>
        <taxon>Craniata</taxon>
        <taxon>Vertebrata</taxon>
        <taxon>Euteleostomi</taxon>
        <taxon>Lepidosauria</taxon>
        <taxon>Squamata</taxon>
        <taxon>Bifurcata</taxon>
        <taxon>Gekkota</taxon>
        <taxon>Gekkonidae</taxon>
        <taxon>Gekkoninae</taxon>
        <taxon>Tropiocolotes</taxon>
    </lineage>
</organism>
<evidence type="ECO:0000256" key="2">
    <source>
        <dbReference type="ARBA" id="ARBA00007012"/>
    </source>
</evidence>
<evidence type="ECO:0000256" key="8">
    <source>
        <dbReference type="ARBA" id="ARBA00022792"/>
    </source>
</evidence>
<evidence type="ECO:0000256" key="11">
    <source>
        <dbReference type="ARBA" id="ARBA00022989"/>
    </source>
</evidence>
<evidence type="ECO:0000313" key="20">
    <source>
        <dbReference type="EMBL" id="BAP90257.1"/>
    </source>
</evidence>
<dbReference type="EMBL" id="AB661661">
    <property type="protein sequence ID" value="BAP90257.1"/>
    <property type="molecule type" value="Genomic_DNA"/>
</dbReference>
<keyword evidence="13 17" id="KW-0830">Ubiquinone</keyword>
<feature type="transmembrane region" description="Helical" evidence="17">
    <location>
        <begin position="85"/>
        <end position="106"/>
    </location>
</feature>
<keyword evidence="8 17" id="KW-0999">Mitochondrion inner membrane</keyword>
<dbReference type="Pfam" id="PF06444">
    <property type="entry name" value="NADH_dehy_S2_C"/>
    <property type="match status" value="1"/>
</dbReference>
<dbReference type="GO" id="GO:0005743">
    <property type="term" value="C:mitochondrial inner membrane"/>
    <property type="evidence" value="ECO:0007669"/>
    <property type="project" value="UniProtKB-SubCell"/>
</dbReference>
<keyword evidence="9 17" id="KW-1278">Translocase</keyword>
<dbReference type="Pfam" id="PF00361">
    <property type="entry name" value="Proton_antipo_M"/>
    <property type="match status" value="1"/>
</dbReference>
<evidence type="ECO:0000256" key="5">
    <source>
        <dbReference type="ARBA" id="ARBA00022448"/>
    </source>
</evidence>
<feature type="transmembrane region" description="Helical" evidence="17">
    <location>
        <begin position="57"/>
        <end position="79"/>
    </location>
</feature>
<evidence type="ECO:0000256" key="6">
    <source>
        <dbReference type="ARBA" id="ARBA00022660"/>
    </source>
</evidence>
<dbReference type="PANTHER" id="PTHR46552">
    <property type="entry name" value="NADH-UBIQUINONE OXIDOREDUCTASE CHAIN 2"/>
    <property type="match status" value="1"/>
</dbReference>
<dbReference type="InterPro" id="IPR001750">
    <property type="entry name" value="ND/Mrp_TM"/>
</dbReference>
<evidence type="ECO:0000256" key="12">
    <source>
        <dbReference type="ARBA" id="ARBA00023027"/>
    </source>
</evidence>
<feature type="transmembrane region" description="Helical" evidence="17">
    <location>
        <begin position="322"/>
        <end position="341"/>
    </location>
</feature>
<dbReference type="EC" id="7.1.1.2" evidence="3 17"/>
<comment type="function">
    <text evidence="17">Core subunit of the mitochondrial membrane respiratory chain NADH dehydrogenase (Complex I) which catalyzes electron transfer from NADH through the respiratory chain, using ubiquinone as an electron acceptor. Essential for the catalytic activity and assembly of complex I.</text>
</comment>
<dbReference type="PRINTS" id="PR01436">
    <property type="entry name" value="NADHDHGNASE2"/>
</dbReference>
<evidence type="ECO:0000256" key="9">
    <source>
        <dbReference type="ARBA" id="ARBA00022967"/>
    </source>
</evidence>
<gene>
    <name evidence="20" type="primary">ND2</name>
</gene>
<reference evidence="20" key="1">
    <citation type="journal article" date="2014" name="BMC Genomics">
        <title>Gene rearrangements in gekkonid mitochondrial genomes with shuffling, loss, and reassignment of tRNA genes.</title>
        <authorList>
            <person name="Kumazawa Y."/>
            <person name="Miura S."/>
            <person name="Yamada C."/>
            <person name="Hashiguchi Y."/>
        </authorList>
    </citation>
    <scope>NUCLEOTIDE SEQUENCE</scope>
    <source>
        <strain evidence="20">Ttris1</strain>
        <tissue evidence="20">Muscle tissue</tissue>
    </source>
</reference>
<feature type="transmembrane region" description="Helical" evidence="17">
    <location>
        <begin position="232"/>
        <end position="252"/>
    </location>
</feature>
<accession>A0A0A1HAL2</accession>
<keyword evidence="15 17" id="KW-0472">Membrane</keyword>
<protein>
    <recommendedName>
        <fullName evidence="4 17">NADH-ubiquinone oxidoreductase chain 2</fullName>
        <ecNumber evidence="3 17">7.1.1.2</ecNumber>
    </recommendedName>
</protein>
<feature type="transmembrane region" description="Helical" evidence="17">
    <location>
        <begin position="178"/>
        <end position="196"/>
    </location>
</feature>
<keyword evidence="14 17" id="KW-0496">Mitochondrion</keyword>
<comment type="subcellular location">
    <subcellularLocation>
        <location evidence="1 17">Mitochondrion inner membrane</location>
        <topology evidence="1 17">Multi-pass membrane protein</topology>
    </subcellularLocation>
</comment>
<dbReference type="AlphaFoldDB" id="A0A0A1HAL2"/>